<dbReference type="Proteomes" id="UP001596162">
    <property type="component" value="Unassembled WGS sequence"/>
</dbReference>
<comment type="caution">
    <text evidence="1">The sequence shown here is derived from an EMBL/GenBank/DDBJ whole genome shotgun (WGS) entry which is preliminary data.</text>
</comment>
<dbReference type="EMBL" id="JBHSLA010000004">
    <property type="protein sequence ID" value="MFC5195906.1"/>
    <property type="molecule type" value="Genomic_DNA"/>
</dbReference>
<keyword evidence="2" id="KW-1185">Reference proteome</keyword>
<dbReference type="RefSeq" id="WP_376861006.1">
    <property type="nucleotide sequence ID" value="NZ_JBHSLA010000004.1"/>
</dbReference>
<accession>A0ABW0C7N4</accession>
<gene>
    <name evidence="1" type="ORF">ACFPH8_11240</name>
</gene>
<protein>
    <submittedName>
        <fullName evidence="1">Uncharacterized protein</fullName>
    </submittedName>
</protein>
<reference evidence="2" key="1">
    <citation type="journal article" date="2019" name="Int. J. Syst. Evol. Microbiol.">
        <title>The Global Catalogue of Microorganisms (GCM) 10K type strain sequencing project: providing services to taxonomists for standard genome sequencing and annotation.</title>
        <authorList>
            <consortium name="The Broad Institute Genomics Platform"/>
            <consortium name="The Broad Institute Genome Sequencing Center for Infectious Disease"/>
            <person name="Wu L."/>
            <person name="Ma J."/>
        </authorList>
    </citation>
    <scope>NUCLEOTIDE SEQUENCE [LARGE SCALE GENOMIC DNA]</scope>
    <source>
        <strain evidence="2">JCM 17978</strain>
    </source>
</reference>
<proteinExistence type="predicted"/>
<organism evidence="1 2">
    <name type="scientific">Bizionia hallyeonensis</name>
    <dbReference type="NCBI Taxonomy" id="1123757"/>
    <lineage>
        <taxon>Bacteria</taxon>
        <taxon>Pseudomonadati</taxon>
        <taxon>Bacteroidota</taxon>
        <taxon>Flavobacteriia</taxon>
        <taxon>Flavobacteriales</taxon>
        <taxon>Flavobacteriaceae</taxon>
        <taxon>Bizionia</taxon>
    </lineage>
</organism>
<name>A0ABW0C7N4_9FLAO</name>
<evidence type="ECO:0000313" key="2">
    <source>
        <dbReference type="Proteomes" id="UP001596162"/>
    </source>
</evidence>
<evidence type="ECO:0000313" key="1">
    <source>
        <dbReference type="EMBL" id="MFC5195906.1"/>
    </source>
</evidence>
<sequence length="249" mass="27388">MAKQQGIIPLVGTIGGINFYYLNGKPVARVAGGGFNGTAIKTKASMRRVRENGSEFGHCSRVNKAYRMALRPFYTQHKFTFFHSRLMTMFTQLKTLDTIHARGERRVANGLTTDLGKQLLQDFNYTPDCVVQQVLPFASSMDWATHTLAFPKFNMTQVSFIPGATHIALQFGILDFNFETLDSALHLATPMVLAKDFAGTSLSFTPVSVPSGLGLQIAVLGLRYYQEVDGLMYLLHAANGVGIGVLDID</sequence>